<gene>
    <name evidence="1" type="ORF">S01H1_28093</name>
</gene>
<proteinExistence type="predicted"/>
<reference evidence="1" key="1">
    <citation type="journal article" date="2014" name="Front. Microbiol.">
        <title>High frequency of phylogenetically diverse reductive dehalogenase-homologous genes in deep subseafloor sedimentary metagenomes.</title>
        <authorList>
            <person name="Kawai M."/>
            <person name="Futagami T."/>
            <person name="Toyoda A."/>
            <person name="Takaki Y."/>
            <person name="Nishi S."/>
            <person name="Hori S."/>
            <person name="Arai W."/>
            <person name="Tsubouchi T."/>
            <person name="Morono Y."/>
            <person name="Uchiyama I."/>
            <person name="Ito T."/>
            <person name="Fujiyama A."/>
            <person name="Inagaki F."/>
            <person name="Takami H."/>
        </authorList>
    </citation>
    <scope>NUCLEOTIDE SEQUENCE</scope>
    <source>
        <strain evidence="1">Expedition CK06-06</strain>
    </source>
</reference>
<name>X0TNG4_9ZZZZ</name>
<evidence type="ECO:0000313" key="1">
    <source>
        <dbReference type="EMBL" id="GAF94774.1"/>
    </source>
</evidence>
<comment type="caution">
    <text evidence="1">The sequence shown here is derived from an EMBL/GenBank/DDBJ whole genome shotgun (WGS) entry which is preliminary data.</text>
</comment>
<evidence type="ECO:0008006" key="2">
    <source>
        <dbReference type="Google" id="ProtNLM"/>
    </source>
</evidence>
<accession>X0TNG4</accession>
<dbReference type="SUPFAM" id="SSF53474">
    <property type="entry name" value="alpha/beta-Hydrolases"/>
    <property type="match status" value="1"/>
</dbReference>
<protein>
    <recommendedName>
        <fullName evidence="2">Alpha/beta hydrolase</fullName>
    </recommendedName>
</protein>
<organism evidence="1">
    <name type="scientific">marine sediment metagenome</name>
    <dbReference type="NCBI Taxonomy" id="412755"/>
    <lineage>
        <taxon>unclassified sequences</taxon>
        <taxon>metagenomes</taxon>
        <taxon>ecological metagenomes</taxon>
    </lineage>
</organism>
<dbReference type="AlphaFoldDB" id="X0TNG4"/>
<feature type="non-terminal residue" evidence="1">
    <location>
        <position position="1"/>
    </location>
</feature>
<dbReference type="InterPro" id="IPR029058">
    <property type="entry name" value="AB_hydrolase_fold"/>
</dbReference>
<dbReference type="Gene3D" id="3.40.50.1820">
    <property type="entry name" value="alpha/beta hydrolase"/>
    <property type="match status" value="1"/>
</dbReference>
<dbReference type="EMBL" id="BARS01017150">
    <property type="protein sequence ID" value="GAF94774.1"/>
    <property type="molecule type" value="Genomic_DNA"/>
</dbReference>
<sequence length="126" mass="14259">LAVEGAFAGYQQEAFFVCRHTWWLWGVAGLVSRFLVAPGLDAIAHVHRIGPIPKLFVCGTADRIVDYRQTMALHDRARHPKELWVLDGNGHTEALIDDDPDPQDPATTKRDRFHRFLERSVNGSDQ</sequence>